<dbReference type="AlphaFoldDB" id="A0A918UH64"/>
<keyword evidence="1" id="KW-0812">Transmembrane</keyword>
<proteinExistence type="predicted"/>
<keyword evidence="1" id="KW-1133">Transmembrane helix</keyword>
<feature type="transmembrane region" description="Helical" evidence="1">
    <location>
        <begin position="26"/>
        <end position="46"/>
    </location>
</feature>
<reference evidence="2" key="1">
    <citation type="journal article" date="2014" name="Int. J. Syst. Evol. Microbiol.">
        <title>Complete genome sequence of Corynebacterium casei LMG S-19264T (=DSM 44701T), isolated from a smear-ripened cheese.</title>
        <authorList>
            <consortium name="US DOE Joint Genome Institute (JGI-PGF)"/>
            <person name="Walter F."/>
            <person name="Albersmeier A."/>
            <person name="Kalinowski J."/>
            <person name="Ruckert C."/>
        </authorList>
    </citation>
    <scope>NUCLEOTIDE SEQUENCE</scope>
    <source>
        <strain evidence="2">KCTC 32255</strain>
    </source>
</reference>
<evidence type="ECO:0000256" key="1">
    <source>
        <dbReference type="SAM" id="Phobius"/>
    </source>
</evidence>
<evidence type="ECO:0008006" key="4">
    <source>
        <dbReference type="Google" id="ProtNLM"/>
    </source>
</evidence>
<comment type="caution">
    <text evidence="2">The sequence shown here is derived from an EMBL/GenBank/DDBJ whole genome shotgun (WGS) entry which is preliminary data.</text>
</comment>
<sequence length="65" mass="7089">MTGFREFIKTLRSLFNDSTAASTIEYAMILGFIVLLMFIALTGLATEVTQLWNDISTKAANAAGQ</sequence>
<evidence type="ECO:0000313" key="3">
    <source>
        <dbReference type="Proteomes" id="UP000648075"/>
    </source>
</evidence>
<name>A0A918UH64_9SPHN</name>
<organism evidence="2 3">
    <name type="scientific">Novosphingobium colocasiae</name>
    <dbReference type="NCBI Taxonomy" id="1256513"/>
    <lineage>
        <taxon>Bacteria</taxon>
        <taxon>Pseudomonadati</taxon>
        <taxon>Pseudomonadota</taxon>
        <taxon>Alphaproteobacteria</taxon>
        <taxon>Sphingomonadales</taxon>
        <taxon>Sphingomonadaceae</taxon>
        <taxon>Novosphingobium</taxon>
    </lineage>
</organism>
<keyword evidence="1" id="KW-0472">Membrane</keyword>
<dbReference type="Proteomes" id="UP000648075">
    <property type="component" value="Unassembled WGS sequence"/>
</dbReference>
<gene>
    <name evidence="2" type="ORF">GCM10011614_24330</name>
</gene>
<keyword evidence="3" id="KW-1185">Reference proteome</keyword>
<evidence type="ECO:0000313" key="2">
    <source>
        <dbReference type="EMBL" id="GGZ08582.1"/>
    </source>
</evidence>
<accession>A0A918UH64</accession>
<dbReference type="EMBL" id="BMZA01000009">
    <property type="protein sequence ID" value="GGZ08582.1"/>
    <property type="molecule type" value="Genomic_DNA"/>
</dbReference>
<reference evidence="2" key="2">
    <citation type="submission" date="2020-09" db="EMBL/GenBank/DDBJ databases">
        <authorList>
            <person name="Sun Q."/>
            <person name="Kim S."/>
        </authorList>
    </citation>
    <scope>NUCLEOTIDE SEQUENCE</scope>
    <source>
        <strain evidence="2">KCTC 32255</strain>
    </source>
</reference>
<protein>
    <recommendedName>
        <fullName evidence="4">Flp family type IVb pilin</fullName>
    </recommendedName>
</protein>
<dbReference type="RefSeq" id="WP_189621481.1">
    <property type="nucleotide sequence ID" value="NZ_BMZA01000009.1"/>
</dbReference>